<feature type="transmembrane region" description="Helical" evidence="9">
    <location>
        <begin position="188"/>
        <end position="210"/>
    </location>
</feature>
<dbReference type="PANTHER" id="PTHR11795:SF445">
    <property type="entry name" value="AMINO ACID ABC TRANSPORTER PERMEASE PROTEIN"/>
    <property type="match status" value="1"/>
</dbReference>
<name>A0A7W6QBG6_9HYPH</name>
<evidence type="ECO:0000256" key="6">
    <source>
        <dbReference type="ARBA" id="ARBA00022989"/>
    </source>
</evidence>
<dbReference type="InterPro" id="IPR001851">
    <property type="entry name" value="ABC_transp_permease"/>
</dbReference>
<keyword evidence="5" id="KW-0029">Amino-acid transport</keyword>
<keyword evidence="6 9" id="KW-1133">Transmembrane helix</keyword>
<evidence type="ECO:0000256" key="2">
    <source>
        <dbReference type="ARBA" id="ARBA00022448"/>
    </source>
</evidence>
<dbReference type="GO" id="GO:0006865">
    <property type="term" value="P:amino acid transport"/>
    <property type="evidence" value="ECO:0007669"/>
    <property type="project" value="UniProtKB-KW"/>
</dbReference>
<keyword evidence="11" id="KW-1185">Reference proteome</keyword>
<evidence type="ECO:0000313" key="11">
    <source>
        <dbReference type="Proteomes" id="UP000524492"/>
    </source>
</evidence>
<feature type="transmembrane region" description="Helical" evidence="9">
    <location>
        <begin position="222"/>
        <end position="250"/>
    </location>
</feature>
<sequence>MAWLETIINGLLVGSLYALFGLGAALTFGIAKIVNVAHGEFIVLAGFIGIFLVSVIPIHPLLILPIVIVIVFALGYGLQTVLLNRVVGKDPLPPMLLTFGLSIVIKNAMVEFLGATPRSINMGGLRFKGMDVFGLKLGVLPVVIFAISVCLFIALHFWLNHTRYGRILRATGDEQKIVQLFGVNYKRAFGVATGLALSMSAAAGMMLAMRSTITPFTGGDRLLIAFEVVIVGGLGSMWGALIGGFVLGVTHLMGLRFDPNSGLLYAHIMFFIILTIMPRGISGWRQ</sequence>
<comment type="similarity">
    <text evidence="8">Belongs to the binding-protein-dependent transport system permease family. LivHM subfamily.</text>
</comment>
<feature type="transmembrane region" description="Helical" evidence="9">
    <location>
        <begin position="137"/>
        <end position="159"/>
    </location>
</feature>
<evidence type="ECO:0000313" key="10">
    <source>
        <dbReference type="EMBL" id="MBB4194470.1"/>
    </source>
</evidence>
<feature type="transmembrane region" description="Helical" evidence="9">
    <location>
        <begin position="6"/>
        <end position="30"/>
    </location>
</feature>
<keyword evidence="4 9" id="KW-0812">Transmembrane</keyword>
<evidence type="ECO:0000256" key="9">
    <source>
        <dbReference type="SAM" id="Phobius"/>
    </source>
</evidence>
<evidence type="ECO:0000256" key="3">
    <source>
        <dbReference type="ARBA" id="ARBA00022475"/>
    </source>
</evidence>
<dbReference type="PANTHER" id="PTHR11795">
    <property type="entry name" value="BRANCHED-CHAIN AMINO ACID TRANSPORT SYSTEM PERMEASE PROTEIN LIVH"/>
    <property type="match status" value="1"/>
</dbReference>
<dbReference type="Proteomes" id="UP000524492">
    <property type="component" value="Unassembled WGS sequence"/>
</dbReference>
<dbReference type="GO" id="GO:0022857">
    <property type="term" value="F:transmembrane transporter activity"/>
    <property type="evidence" value="ECO:0007669"/>
    <property type="project" value="InterPro"/>
</dbReference>
<accession>A0A7W6QBG6</accession>
<proteinExistence type="inferred from homology"/>
<dbReference type="Pfam" id="PF02653">
    <property type="entry name" value="BPD_transp_2"/>
    <property type="match status" value="1"/>
</dbReference>
<evidence type="ECO:0000256" key="7">
    <source>
        <dbReference type="ARBA" id="ARBA00023136"/>
    </source>
</evidence>
<evidence type="ECO:0000256" key="1">
    <source>
        <dbReference type="ARBA" id="ARBA00004651"/>
    </source>
</evidence>
<reference evidence="10 11" key="1">
    <citation type="submission" date="2020-08" db="EMBL/GenBank/DDBJ databases">
        <title>Genomic Encyclopedia of Type Strains, Phase IV (KMG-V): Genome sequencing to study the core and pangenomes of soil and plant-associated prokaryotes.</title>
        <authorList>
            <person name="Whitman W."/>
        </authorList>
    </citation>
    <scope>NUCLEOTIDE SEQUENCE [LARGE SCALE GENOMIC DNA]</scope>
    <source>
        <strain evidence="10 11">SEMIA 4074</strain>
    </source>
</reference>
<comment type="subcellular location">
    <subcellularLocation>
        <location evidence="1">Cell membrane</location>
        <topology evidence="1">Multi-pass membrane protein</topology>
    </subcellularLocation>
</comment>
<keyword evidence="2" id="KW-0813">Transport</keyword>
<dbReference type="EMBL" id="JACIFV010000019">
    <property type="protein sequence ID" value="MBB4194470.1"/>
    <property type="molecule type" value="Genomic_DNA"/>
</dbReference>
<organism evidence="10 11">
    <name type="scientific">Rhizobium aethiopicum</name>
    <dbReference type="NCBI Taxonomy" id="1138170"/>
    <lineage>
        <taxon>Bacteria</taxon>
        <taxon>Pseudomonadati</taxon>
        <taxon>Pseudomonadota</taxon>
        <taxon>Alphaproteobacteria</taxon>
        <taxon>Hyphomicrobiales</taxon>
        <taxon>Rhizobiaceae</taxon>
        <taxon>Rhizobium/Agrobacterium group</taxon>
        <taxon>Rhizobium</taxon>
    </lineage>
</organism>
<dbReference type="InterPro" id="IPR052157">
    <property type="entry name" value="BCAA_transport_permease"/>
</dbReference>
<keyword evidence="7 9" id="KW-0472">Membrane</keyword>
<feature type="transmembrane region" description="Helical" evidence="9">
    <location>
        <begin position="262"/>
        <end position="281"/>
    </location>
</feature>
<gene>
    <name evidence="10" type="ORF">GGD53_004649</name>
</gene>
<evidence type="ECO:0000256" key="8">
    <source>
        <dbReference type="ARBA" id="ARBA00037998"/>
    </source>
</evidence>
<keyword evidence="3" id="KW-1003">Cell membrane</keyword>
<dbReference type="RefSeq" id="WP_184459109.1">
    <property type="nucleotide sequence ID" value="NZ_JACIFV010000019.1"/>
</dbReference>
<protein>
    <submittedName>
        <fullName evidence="10">Branched-chain amino acid transport system permease protein</fullName>
    </submittedName>
</protein>
<feature type="transmembrane region" description="Helical" evidence="9">
    <location>
        <begin position="42"/>
        <end position="75"/>
    </location>
</feature>
<dbReference type="AlphaFoldDB" id="A0A7W6QBG6"/>
<evidence type="ECO:0000256" key="5">
    <source>
        <dbReference type="ARBA" id="ARBA00022970"/>
    </source>
</evidence>
<comment type="caution">
    <text evidence="10">The sequence shown here is derived from an EMBL/GenBank/DDBJ whole genome shotgun (WGS) entry which is preliminary data.</text>
</comment>
<dbReference type="CDD" id="cd06582">
    <property type="entry name" value="TM_PBP1_LivH_like"/>
    <property type="match status" value="1"/>
</dbReference>
<evidence type="ECO:0000256" key="4">
    <source>
        <dbReference type="ARBA" id="ARBA00022692"/>
    </source>
</evidence>
<dbReference type="GO" id="GO:0005886">
    <property type="term" value="C:plasma membrane"/>
    <property type="evidence" value="ECO:0007669"/>
    <property type="project" value="UniProtKB-SubCell"/>
</dbReference>